<dbReference type="CDD" id="cd06558">
    <property type="entry name" value="crotonase-like"/>
    <property type="match status" value="1"/>
</dbReference>
<dbReference type="InterPro" id="IPR051683">
    <property type="entry name" value="Enoyl-CoA_Hydratase/Isomerase"/>
</dbReference>
<dbReference type="GO" id="GO:0004300">
    <property type="term" value="F:enoyl-CoA hydratase activity"/>
    <property type="evidence" value="ECO:0007669"/>
    <property type="project" value="UniProtKB-EC"/>
</dbReference>
<evidence type="ECO:0000256" key="1">
    <source>
        <dbReference type="ARBA" id="ARBA00005254"/>
    </source>
</evidence>
<dbReference type="InterPro" id="IPR018376">
    <property type="entry name" value="Enoyl-CoA_hyd/isom_CS"/>
</dbReference>
<dbReference type="Gene3D" id="3.90.226.10">
    <property type="entry name" value="2-enoyl-CoA Hydratase, Chain A, domain 1"/>
    <property type="match status" value="1"/>
</dbReference>
<keyword evidence="3" id="KW-0456">Lyase</keyword>
<dbReference type="Proteomes" id="UP000032336">
    <property type="component" value="Unassembled WGS sequence"/>
</dbReference>
<dbReference type="AlphaFoldDB" id="A0A0D8FZ04"/>
<dbReference type="SUPFAM" id="SSF52096">
    <property type="entry name" value="ClpP/crotonase"/>
    <property type="match status" value="1"/>
</dbReference>
<dbReference type="Pfam" id="PF00378">
    <property type="entry name" value="ECH_1"/>
    <property type="match status" value="1"/>
</dbReference>
<dbReference type="EMBL" id="JXUW01000001">
    <property type="protein sequence ID" value="KJE78177.1"/>
    <property type="molecule type" value="Genomic_DNA"/>
</dbReference>
<proteinExistence type="inferred from homology"/>
<protein>
    <submittedName>
        <fullName evidence="3">2,3-dehydroadipyl-CoA hydratase</fullName>
        <ecNumber evidence="3">4.2.1.17</ecNumber>
    </submittedName>
</protein>
<comment type="caution">
    <text evidence="3">The sequence shown here is derived from an EMBL/GenBank/DDBJ whole genome shotgun (WGS) entry which is preliminary data.</text>
</comment>
<dbReference type="RefSeq" id="WP_035388056.1">
    <property type="nucleotide sequence ID" value="NZ_JQKF01000001.1"/>
</dbReference>
<dbReference type="GeneID" id="78371524"/>
<sequence length="248" mass="26558">MAGDVFAEVDAGAQLATVWIDNPSRFNAMSIQMWERLAEVLRGLALDPAVWVVAIRGVSGNFCAGADLSEFGEHRQGADTLVYDQRTEAALSIPREMSMPVVAFVEGYCLGGGVSIAVACDLVYAVEGASFQIPAANMGTAYPEGALSRLRDRVGYAYALQLIASCARIDVAEAARYGLVTEAFASSEDLMARLSRIASLAPRSIAAAKASLHGRLTEDERLAIFSSNDYQEGLSAFAERRSPRFTGF</sequence>
<dbReference type="STRING" id="1121877.FEAC_01690"/>
<dbReference type="Gene3D" id="1.10.12.10">
    <property type="entry name" value="Lyase 2-enoyl-coa Hydratase, Chain A, domain 2"/>
    <property type="match status" value="1"/>
</dbReference>
<dbReference type="PROSITE" id="PS00166">
    <property type="entry name" value="ENOYL_COA_HYDRATASE"/>
    <property type="match status" value="1"/>
</dbReference>
<evidence type="ECO:0000256" key="2">
    <source>
        <dbReference type="RuleBase" id="RU003707"/>
    </source>
</evidence>
<gene>
    <name evidence="3" type="primary">paaF1</name>
    <name evidence="3" type="ORF">FEAC_01690</name>
</gene>
<dbReference type="OrthoDB" id="9777711at2"/>
<dbReference type="InterPro" id="IPR001753">
    <property type="entry name" value="Enoyl-CoA_hydra/iso"/>
</dbReference>
<keyword evidence="4" id="KW-1185">Reference proteome</keyword>
<accession>A0A0D8FZ04</accession>
<dbReference type="InterPro" id="IPR029045">
    <property type="entry name" value="ClpP/crotonase-like_dom_sf"/>
</dbReference>
<dbReference type="eggNOG" id="COG1024">
    <property type="taxonomic scope" value="Bacteria"/>
</dbReference>
<evidence type="ECO:0000313" key="4">
    <source>
        <dbReference type="Proteomes" id="UP000032336"/>
    </source>
</evidence>
<dbReference type="EC" id="4.2.1.17" evidence="3"/>
<evidence type="ECO:0000313" key="3">
    <source>
        <dbReference type="EMBL" id="KJE78177.1"/>
    </source>
</evidence>
<dbReference type="PANTHER" id="PTHR42964:SF1">
    <property type="entry name" value="POLYKETIDE BIOSYNTHESIS ENOYL-COA HYDRATASE PKSH-RELATED"/>
    <property type="match status" value="1"/>
</dbReference>
<name>A0A0D8FZ04_9ACTN</name>
<dbReference type="PANTHER" id="PTHR42964">
    <property type="entry name" value="ENOYL-COA HYDRATASE"/>
    <property type="match status" value="1"/>
</dbReference>
<comment type="similarity">
    <text evidence="1 2">Belongs to the enoyl-CoA hydratase/isomerase family.</text>
</comment>
<dbReference type="InterPro" id="IPR014748">
    <property type="entry name" value="Enoyl-CoA_hydra_C"/>
</dbReference>
<organism evidence="3 4">
    <name type="scientific">Ferrimicrobium acidiphilum DSM 19497</name>
    <dbReference type="NCBI Taxonomy" id="1121877"/>
    <lineage>
        <taxon>Bacteria</taxon>
        <taxon>Bacillati</taxon>
        <taxon>Actinomycetota</taxon>
        <taxon>Acidimicrobiia</taxon>
        <taxon>Acidimicrobiales</taxon>
        <taxon>Acidimicrobiaceae</taxon>
        <taxon>Ferrimicrobium</taxon>
    </lineage>
</organism>
<reference evidence="3 4" key="1">
    <citation type="submission" date="2015-01" db="EMBL/GenBank/DDBJ databases">
        <title>Draft genome of the acidophilic iron oxidizer Ferrimicrobium acidiphilum strain T23.</title>
        <authorList>
            <person name="Poehlein A."/>
            <person name="Eisen S."/>
            <person name="Schloemann M."/>
            <person name="Johnson B.D."/>
            <person name="Daniel R."/>
            <person name="Muehling M."/>
        </authorList>
    </citation>
    <scope>NUCLEOTIDE SEQUENCE [LARGE SCALE GENOMIC DNA]</scope>
    <source>
        <strain evidence="3 4">T23</strain>
    </source>
</reference>